<protein>
    <submittedName>
        <fullName evidence="1">Uncharacterized protein</fullName>
    </submittedName>
</protein>
<reference evidence="1 2" key="1">
    <citation type="submission" date="2018-05" db="EMBL/GenBank/DDBJ databases">
        <title>Genomic Encyclopedia of Archaeal and Bacterial Type Strains, Phase II (KMG-II): from individual species to whole genera.</title>
        <authorList>
            <person name="Goeker M."/>
        </authorList>
    </citation>
    <scope>NUCLEOTIDE SEQUENCE [LARGE SCALE GENOMIC DNA]</scope>
    <source>
        <strain evidence="1 2">DSM 45184</strain>
    </source>
</reference>
<dbReference type="AlphaFoldDB" id="A0A316F4R1"/>
<comment type="caution">
    <text evidence="1">The sequence shown here is derived from an EMBL/GenBank/DDBJ whole genome shotgun (WGS) entry which is preliminary data.</text>
</comment>
<gene>
    <name evidence="1" type="ORF">BC793_12270</name>
</gene>
<keyword evidence="2" id="KW-1185">Reference proteome</keyword>
<evidence type="ECO:0000313" key="1">
    <source>
        <dbReference type="EMBL" id="PWK39498.1"/>
    </source>
</evidence>
<dbReference type="Proteomes" id="UP000245697">
    <property type="component" value="Unassembled WGS sequence"/>
</dbReference>
<name>A0A316F4R1_9ACTN</name>
<organism evidence="1 2">
    <name type="scientific">Actinoplanes xinjiangensis</name>
    <dbReference type="NCBI Taxonomy" id="512350"/>
    <lineage>
        <taxon>Bacteria</taxon>
        <taxon>Bacillati</taxon>
        <taxon>Actinomycetota</taxon>
        <taxon>Actinomycetes</taxon>
        <taxon>Micromonosporales</taxon>
        <taxon>Micromonosporaceae</taxon>
        <taxon>Actinoplanes</taxon>
    </lineage>
</organism>
<evidence type="ECO:0000313" key="2">
    <source>
        <dbReference type="Proteomes" id="UP000245697"/>
    </source>
</evidence>
<dbReference type="EMBL" id="QGGR01000022">
    <property type="protein sequence ID" value="PWK39498.1"/>
    <property type="molecule type" value="Genomic_DNA"/>
</dbReference>
<proteinExistence type="predicted"/>
<accession>A0A316F4R1</accession>
<sequence length="90" mass="9176">MTTDIATDLTYGLACPTVADLRACILQSTGGDPQLWSQLCTAVAVPADTDDPAVLAALVAAARKATTGTVRIAVVSLGVRLRAHAALTAR</sequence>
<dbReference type="RefSeq" id="WP_109600670.1">
    <property type="nucleotide sequence ID" value="NZ_BONA01000075.1"/>
</dbReference>